<dbReference type="PANTHER" id="PTHR36694">
    <property type="entry name" value="PASIFLORA 1, ISOFORM A-RELATED"/>
    <property type="match status" value="1"/>
</dbReference>
<proteinExistence type="predicted"/>
<accession>A0A194PCW1</accession>
<keyword evidence="1" id="KW-0472">Membrane</keyword>
<protein>
    <submittedName>
        <fullName evidence="2">Uncharacterized protein</fullName>
    </submittedName>
</protein>
<dbReference type="EMBL" id="KQ459606">
    <property type="protein sequence ID" value="KPI91151.1"/>
    <property type="molecule type" value="Genomic_DNA"/>
</dbReference>
<reference evidence="2 3" key="1">
    <citation type="journal article" date="2015" name="Nat. Commun.">
        <title>Outbred genome sequencing and CRISPR/Cas9 gene editing in butterflies.</title>
        <authorList>
            <person name="Li X."/>
            <person name="Fan D."/>
            <person name="Zhang W."/>
            <person name="Liu G."/>
            <person name="Zhang L."/>
            <person name="Zhao L."/>
            <person name="Fang X."/>
            <person name="Chen L."/>
            <person name="Dong Y."/>
            <person name="Chen Y."/>
            <person name="Ding Y."/>
            <person name="Zhao R."/>
            <person name="Feng M."/>
            <person name="Zhu Y."/>
            <person name="Feng Y."/>
            <person name="Jiang X."/>
            <person name="Zhu D."/>
            <person name="Xiang H."/>
            <person name="Feng X."/>
            <person name="Li S."/>
            <person name="Wang J."/>
            <person name="Zhang G."/>
            <person name="Kronforst M.R."/>
            <person name="Wang W."/>
        </authorList>
    </citation>
    <scope>NUCLEOTIDE SEQUENCE [LARGE SCALE GENOMIC DNA]</scope>
    <source>
        <strain evidence="2">Ya'a_city_454_Px</strain>
        <tissue evidence="2">Whole body</tissue>
    </source>
</reference>
<evidence type="ECO:0000256" key="1">
    <source>
        <dbReference type="SAM" id="Phobius"/>
    </source>
</evidence>
<evidence type="ECO:0000313" key="2">
    <source>
        <dbReference type="EMBL" id="KPI91151.1"/>
    </source>
</evidence>
<feature type="transmembrane region" description="Helical" evidence="1">
    <location>
        <begin position="24"/>
        <end position="45"/>
    </location>
</feature>
<gene>
    <name evidence="2" type="ORF">RR46_14655</name>
</gene>
<dbReference type="PANTHER" id="PTHR36694:SF10">
    <property type="entry name" value="MARVEL DOMAIN-CONTAINING PROTEIN"/>
    <property type="match status" value="1"/>
</dbReference>
<dbReference type="Proteomes" id="UP000053268">
    <property type="component" value="Unassembled WGS sequence"/>
</dbReference>
<keyword evidence="1" id="KW-1133">Transmembrane helix</keyword>
<organism evidence="2 3">
    <name type="scientific">Papilio xuthus</name>
    <name type="common">Asian swallowtail butterfly</name>
    <dbReference type="NCBI Taxonomy" id="66420"/>
    <lineage>
        <taxon>Eukaryota</taxon>
        <taxon>Metazoa</taxon>
        <taxon>Ecdysozoa</taxon>
        <taxon>Arthropoda</taxon>
        <taxon>Hexapoda</taxon>
        <taxon>Insecta</taxon>
        <taxon>Pterygota</taxon>
        <taxon>Neoptera</taxon>
        <taxon>Endopterygota</taxon>
        <taxon>Lepidoptera</taxon>
        <taxon>Glossata</taxon>
        <taxon>Ditrysia</taxon>
        <taxon>Papilionoidea</taxon>
        <taxon>Papilionidae</taxon>
        <taxon>Papilioninae</taxon>
        <taxon>Papilio</taxon>
    </lineage>
</organism>
<keyword evidence="3" id="KW-1185">Reference proteome</keyword>
<evidence type="ECO:0000313" key="3">
    <source>
        <dbReference type="Proteomes" id="UP000053268"/>
    </source>
</evidence>
<name>A0A194PCW1_PAPXU</name>
<dbReference type="AlphaFoldDB" id="A0A194PCW1"/>
<keyword evidence="1" id="KW-0812">Transmembrane</keyword>
<sequence>MKAWTAHEQDTSLSCCRTLHVKHAAYASALYTLNISILVVLLYSWRIGVNAKRYKELDDVYYENIAFLVPWVVGCMTFMALESMAMVYSNILRDHVNKCLCIWCVLRLYHLLRAGVTWKGSAPIEL</sequence>
<feature type="transmembrane region" description="Helical" evidence="1">
    <location>
        <begin position="65"/>
        <end position="88"/>
    </location>
</feature>